<accession>W9S305</accession>
<dbReference type="EMBL" id="KE344904">
    <property type="protein sequence ID" value="EXB85833.1"/>
    <property type="molecule type" value="Genomic_DNA"/>
</dbReference>
<reference evidence="3" key="1">
    <citation type="submission" date="2013-01" db="EMBL/GenBank/DDBJ databases">
        <title>Draft Genome Sequence of a Mulberry Tree, Morus notabilis C.K. Schneid.</title>
        <authorList>
            <person name="He N."/>
            <person name="Zhao S."/>
        </authorList>
    </citation>
    <scope>NUCLEOTIDE SEQUENCE</scope>
</reference>
<sequence>MSWEREKDIEVVTSDRDRNPPRRNNLDDLWSPLPTSCSSISSGSNANVATFTTGSGSRVVLVHRQCLDYLHLLQISSRF</sequence>
<dbReference type="AlphaFoldDB" id="W9S305"/>
<organism evidence="2 3">
    <name type="scientific">Morus notabilis</name>
    <dbReference type="NCBI Taxonomy" id="981085"/>
    <lineage>
        <taxon>Eukaryota</taxon>
        <taxon>Viridiplantae</taxon>
        <taxon>Streptophyta</taxon>
        <taxon>Embryophyta</taxon>
        <taxon>Tracheophyta</taxon>
        <taxon>Spermatophyta</taxon>
        <taxon>Magnoliopsida</taxon>
        <taxon>eudicotyledons</taxon>
        <taxon>Gunneridae</taxon>
        <taxon>Pentapetalae</taxon>
        <taxon>rosids</taxon>
        <taxon>fabids</taxon>
        <taxon>Rosales</taxon>
        <taxon>Moraceae</taxon>
        <taxon>Moreae</taxon>
        <taxon>Morus</taxon>
    </lineage>
</organism>
<feature type="region of interest" description="Disordered" evidence="1">
    <location>
        <begin position="1"/>
        <end position="29"/>
    </location>
</feature>
<evidence type="ECO:0000313" key="2">
    <source>
        <dbReference type="EMBL" id="EXB85833.1"/>
    </source>
</evidence>
<keyword evidence="3" id="KW-1185">Reference proteome</keyword>
<proteinExistence type="predicted"/>
<name>W9S305_9ROSA</name>
<protein>
    <submittedName>
        <fullName evidence="2">Uncharacterized protein</fullName>
    </submittedName>
</protein>
<gene>
    <name evidence="2" type="ORF">L484_009679</name>
</gene>
<evidence type="ECO:0000313" key="3">
    <source>
        <dbReference type="Proteomes" id="UP000030645"/>
    </source>
</evidence>
<evidence type="ECO:0000256" key="1">
    <source>
        <dbReference type="SAM" id="MobiDB-lite"/>
    </source>
</evidence>
<dbReference type="Proteomes" id="UP000030645">
    <property type="component" value="Unassembled WGS sequence"/>
</dbReference>
<feature type="compositionally biased region" description="Basic and acidic residues" evidence="1">
    <location>
        <begin position="1"/>
        <end position="26"/>
    </location>
</feature>